<proteinExistence type="predicted"/>
<reference evidence="2" key="1">
    <citation type="journal article" date="2014" name="Science">
        <title>The coffee genome provides insight into the convergent evolution of caffeine biosynthesis.</title>
        <authorList>
            <person name="Denoeud F."/>
            <person name="Carretero-Paulet L."/>
            <person name="Dereeper A."/>
            <person name="Droc G."/>
            <person name="Guyot R."/>
            <person name="Pietrella M."/>
            <person name="Zheng C."/>
            <person name="Alberti A."/>
            <person name="Anthony F."/>
            <person name="Aprea G."/>
            <person name="Aury J.M."/>
            <person name="Bento P."/>
            <person name="Bernard M."/>
            <person name="Bocs S."/>
            <person name="Campa C."/>
            <person name="Cenci A."/>
            <person name="Combes M.C."/>
            <person name="Crouzillat D."/>
            <person name="Da Silva C."/>
            <person name="Daddiego L."/>
            <person name="De Bellis F."/>
            <person name="Dussert S."/>
            <person name="Garsmeur O."/>
            <person name="Gayraud T."/>
            <person name="Guignon V."/>
            <person name="Jahn K."/>
            <person name="Jamilloux V."/>
            <person name="Joet T."/>
            <person name="Labadie K."/>
            <person name="Lan T."/>
            <person name="Leclercq J."/>
            <person name="Lepelley M."/>
            <person name="Leroy T."/>
            <person name="Li L.T."/>
            <person name="Librado P."/>
            <person name="Lopez L."/>
            <person name="Munoz A."/>
            <person name="Noel B."/>
            <person name="Pallavicini A."/>
            <person name="Perrotta G."/>
            <person name="Poncet V."/>
            <person name="Pot D."/>
            <person name="Priyono X."/>
            <person name="Rigoreau M."/>
            <person name="Rouard M."/>
            <person name="Rozas J."/>
            <person name="Tranchant-Dubreuil C."/>
            <person name="VanBuren R."/>
            <person name="Zhang Q."/>
            <person name="Andrade A.C."/>
            <person name="Argout X."/>
            <person name="Bertrand B."/>
            <person name="de Kochko A."/>
            <person name="Graziosi G."/>
            <person name="Henry R.J."/>
            <person name="Jayarama X."/>
            <person name="Ming R."/>
            <person name="Nagai C."/>
            <person name="Rounsley S."/>
            <person name="Sankoff D."/>
            <person name="Giuliano G."/>
            <person name="Albert V.A."/>
            <person name="Wincker P."/>
            <person name="Lashermes P."/>
        </authorList>
    </citation>
    <scope>NUCLEOTIDE SEQUENCE [LARGE SCALE GENOMIC DNA]</scope>
    <source>
        <strain evidence="2">cv. DH200-94</strain>
    </source>
</reference>
<dbReference type="Gramene" id="CDP09349">
    <property type="protein sequence ID" value="CDP09349"/>
    <property type="gene ID" value="GSCOC_T00028678001"/>
</dbReference>
<evidence type="ECO:0000313" key="1">
    <source>
        <dbReference type="EMBL" id="CDP09349.1"/>
    </source>
</evidence>
<protein>
    <submittedName>
        <fullName evidence="1">Uncharacterized protein</fullName>
    </submittedName>
</protein>
<dbReference type="EMBL" id="HG739122">
    <property type="protein sequence ID" value="CDP09349.1"/>
    <property type="molecule type" value="Genomic_DNA"/>
</dbReference>
<evidence type="ECO:0000313" key="2">
    <source>
        <dbReference type="Proteomes" id="UP000295252"/>
    </source>
</evidence>
<sequence length="72" mass="8496">MGKWNPIPVIPNTALEVKEKLYVRRFSLMHFNKSLLQVIKEQPIVGLVEGYPSFDNYKRRYKFTRGLLLLNS</sequence>
<accession>A0A068UM80</accession>
<dbReference type="Proteomes" id="UP000295252">
    <property type="component" value="Chromosome IV"/>
</dbReference>
<organism evidence="1 2">
    <name type="scientific">Coffea canephora</name>
    <name type="common">Robusta coffee</name>
    <dbReference type="NCBI Taxonomy" id="49390"/>
    <lineage>
        <taxon>Eukaryota</taxon>
        <taxon>Viridiplantae</taxon>
        <taxon>Streptophyta</taxon>
        <taxon>Embryophyta</taxon>
        <taxon>Tracheophyta</taxon>
        <taxon>Spermatophyta</taxon>
        <taxon>Magnoliopsida</taxon>
        <taxon>eudicotyledons</taxon>
        <taxon>Gunneridae</taxon>
        <taxon>Pentapetalae</taxon>
        <taxon>asterids</taxon>
        <taxon>lamiids</taxon>
        <taxon>Gentianales</taxon>
        <taxon>Rubiaceae</taxon>
        <taxon>Ixoroideae</taxon>
        <taxon>Gardenieae complex</taxon>
        <taxon>Bertiereae - Coffeeae clade</taxon>
        <taxon>Coffeeae</taxon>
        <taxon>Coffea</taxon>
    </lineage>
</organism>
<name>A0A068UM80_COFCA</name>
<dbReference type="InParanoid" id="A0A068UM80"/>
<gene>
    <name evidence="1" type="ORF">GSCOC_T00028678001</name>
</gene>
<keyword evidence="2" id="KW-1185">Reference proteome</keyword>
<dbReference type="AlphaFoldDB" id="A0A068UM80"/>